<dbReference type="EMBL" id="JAZAVJ010000003">
    <property type="protein sequence ID" value="KAK7424732.1"/>
    <property type="molecule type" value="Genomic_DNA"/>
</dbReference>
<evidence type="ECO:0000259" key="1">
    <source>
        <dbReference type="Pfam" id="PF01048"/>
    </source>
</evidence>
<evidence type="ECO:0000313" key="3">
    <source>
        <dbReference type="Proteomes" id="UP001498476"/>
    </source>
</evidence>
<dbReference type="PANTHER" id="PTHR46082">
    <property type="entry name" value="ATP/GTP-BINDING PROTEIN-RELATED"/>
    <property type="match status" value="1"/>
</dbReference>
<dbReference type="InterPro" id="IPR053137">
    <property type="entry name" value="NLR-like"/>
</dbReference>
<sequence length="366" mass="39905">MADYQRPSGRENFEVAFICALEREYDAVCLILDSSWDEKGDSYGRVSEDFNQYTTGRIGKYNVVVLLLTPMGPISLASATTSLRISFPGVKMALVVGVCRDVPQVGNVGVRFGDVVISKAVFQHDFGRQYPDRLERKDTTEDGLGSVAKDIRGLLKIFGTDDGLERLKSRTAVSLEQLQVKARSKNRGERWQVPHTEGSGQSNAVNASAPAIFLGPIASGNSVIQSQVHYEKLAKYDGTLAFGGARAWPELPCLVVKGVCDYADVQKNERRQDFAAATAAATAKAILQQYTQNDKPANAGVPGHTTATQEGSTYTGLVQGKRIEHGNDMNVAPTQPLRNYLQKGSQFGCTVESDEDVRQGNRMIFS</sequence>
<dbReference type="PANTHER" id="PTHR46082:SF6">
    <property type="entry name" value="AAA+ ATPASE DOMAIN-CONTAINING PROTEIN-RELATED"/>
    <property type="match status" value="1"/>
</dbReference>
<dbReference type="InterPro" id="IPR000845">
    <property type="entry name" value="Nucleoside_phosphorylase_d"/>
</dbReference>
<proteinExistence type="predicted"/>
<dbReference type="Proteomes" id="UP001498476">
    <property type="component" value="Unassembled WGS sequence"/>
</dbReference>
<keyword evidence="3" id="KW-1185">Reference proteome</keyword>
<dbReference type="SUPFAM" id="SSF53167">
    <property type="entry name" value="Purine and uridine phosphorylases"/>
    <property type="match status" value="1"/>
</dbReference>
<comment type="caution">
    <text evidence="2">The sequence shown here is derived from an EMBL/GenBank/DDBJ whole genome shotgun (WGS) entry which is preliminary data.</text>
</comment>
<gene>
    <name evidence="2" type="ORF">QQX98_000310</name>
</gene>
<protein>
    <recommendedName>
        <fullName evidence="1">Nucleoside phosphorylase domain-containing protein</fullName>
    </recommendedName>
</protein>
<dbReference type="Pfam" id="PF01048">
    <property type="entry name" value="PNP_UDP_1"/>
    <property type="match status" value="1"/>
</dbReference>
<dbReference type="InterPro" id="IPR035994">
    <property type="entry name" value="Nucleoside_phosphorylase_sf"/>
</dbReference>
<reference evidence="2 3" key="1">
    <citation type="journal article" date="2025" name="Microbiol. Resour. Announc.">
        <title>Draft genome sequences for Neonectria magnoliae and Neonectria punicea, canker pathogens of Liriodendron tulipifera and Acer saccharum in West Virginia.</title>
        <authorList>
            <person name="Petronek H.M."/>
            <person name="Kasson M.T."/>
            <person name="Metheny A.M."/>
            <person name="Stauder C.M."/>
            <person name="Lovett B."/>
            <person name="Lynch S.C."/>
            <person name="Garnas J.R."/>
            <person name="Kasson L.R."/>
            <person name="Stajich J.E."/>
        </authorList>
    </citation>
    <scope>NUCLEOTIDE SEQUENCE [LARGE SCALE GENOMIC DNA]</scope>
    <source>
        <strain evidence="2 3">NRRL 64653</strain>
    </source>
</reference>
<accession>A0ABR1HUU3</accession>
<organism evidence="2 3">
    <name type="scientific">Neonectria punicea</name>
    <dbReference type="NCBI Taxonomy" id="979145"/>
    <lineage>
        <taxon>Eukaryota</taxon>
        <taxon>Fungi</taxon>
        <taxon>Dikarya</taxon>
        <taxon>Ascomycota</taxon>
        <taxon>Pezizomycotina</taxon>
        <taxon>Sordariomycetes</taxon>
        <taxon>Hypocreomycetidae</taxon>
        <taxon>Hypocreales</taxon>
        <taxon>Nectriaceae</taxon>
        <taxon>Neonectria</taxon>
    </lineage>
</organism>
<name>A0ABR1HUU3_9HYPO</name>
<evidence type="ECO:0000313" key="2">
    <source>
        <dbReference type="EMBL" id="KAK7424732.1"/>
    </source>
</evidence>
<dbReference type="Gene3D" id="3.40.50.1580">
    <property type="entry name" value="Nucleoside phosphorylase domain"/>
    <property type="match status" value="1"/>
</dbReference>
<feature type="domain" description="Nucleoside phosphorylase" evidence="1">
    <location>
        <begin position="15"/>
        <end position="287"/>
    </location>
</feature>